<organism evidence="2">
    <name type="scientific">marine sediment metagenome</name>
    <dbReference type="NCBI Taxonomy" id="412755"/>
    <lineage>
        <taxon>unclassified sequences</taxon>
        <taxon>metagenomes</taxon>
        <taxon>ecological metagenomes</taxon>
    </lineage>
</organism>
<sequence>ESFRKDKESVEFKLLGAVDMVLWKSRNNFKVQFLIKVKDLEIFNQSFKKKYDKMLSKHFDQKNRLTIDVDPVRMI</sequence>
<proteinExistence type="predicted"/>
<reference evidence="2" key="1">
    <citation type="journal article" date="2014" name="Front. Microbiol.">
        <title>High frequency of phylogenetically diverse reductive dehalogenase-homologous genes in deep subseafloor sedimentary metagenomes.</title>
        <authorList>
            <person name="Kawai M."/>
            <person name="Futagami T."/>
            <person name="Toyoda A."/>
            <person name="Takaki Y."/>
            <person name="Nishi S."/>
            <person name="Hori S."/>
            <person name="Arai W."/>
            <person name="Tsubouchi T."/>
            <person name="Morono Y."/>
            <person name="Uchiyama I."/>
            <person name="Ito T."/>
            <person name="Fujiyama A."/>
            <person name="Inagaki F."/>
            <person name="Takami H."/>
        </authorList>
    </citation>
    <scope>NUCLEOTIDE SEQUENCE</scope>
    <source>
        <strain evidence="2">Expedition CK06-06</strain>
    </source>
</reference>
<gene>
    <name evidence="2" type="ORF">S01H1_17692</name>
</gene>
<protein>
    <recommendedName>
        <fullName evidence="1">Primosomal protein N C-terminal domain-containing protein</fullName>
    </recommendedName>
</protein>
<dbReference type="Pfam" id="PF18074">
    <property type="entry name" value="PriA_C"/>
    <property type="match status" value="1"/>
</dbReference>
<dbReference type="EMBL" id="BARS01009402">
    <property type="protein sequence ID" value="GAF74158.1"/>
    <property type="molecule type" value="Genomic_DNA"/>
</dbReference>
<name>X0RZF2_9ZZZZ</name>
<feature type="non-terminal residue" evidence="2">
    <location>
        <position position="1"/>
    </location>
</feature>
<evidence type="ECO:0000259" key="1">
    <source>
        <dbReference type="Pfam" id="PF18074"/>
    </source>
</evidence>
<dbReference type="InterPro" id="IPR041236">
    <property type="entry name" value="PriA_C"/>
</dbReference>
<dbReference type="AlphaFoldDB" id="X0RZF2"/>
<feature type="domain" description="Primosomal protein N C-terminal" evidence="1">
    <location>
        <begin position="10"/>
        <end position="71"/>
    </location>
</feature>
<comment type="caution">
    <text evidence="2">The sequence shown here is derived from an EMBL/GenBank/DDBJ whole genome shotgun (WGS) entry which is preliminary data.</text>
</comment>
<evidence type="ECO:0000313" key="2">
    <source>
        <dbReference type="EMBL" id="GAF74158.1"/>
    </source>
</evidence>
<accession>X0RZF2</accession>